<comment type="similarity">
    <text evidence="2 6">Belongs to the dTDP-4-dehydrorhamnose reductase family.</text>
</comment>
<comment type="function">
    <text evidence="6">Catalyzes the reduction of dTDP-6-deoxy-L-lyxo-4-hexulose to yield dTDP-L-rhamnose.</text>
</comment>
<dbReference type="EC" id="1.1.1.133" evidence="3 6"/>
<dbReference type="GO" id="GO:0008831">
    <property type="term" value="F:dTDP-4-dehydrorhamnose reductase activity"/>
    <property type="evidence" value="ECO:0007669"/>
    <property type="project" value="UniProtKB-EC"/>
</dbReference>
<dbReference type="InterPro" id="IPR036291">
    <property type="entry name" value="NAD(P)-bd_dom_sf"/>
</dbReference>
<dbReference type="SUPFAM" id="SSF51735">
    <property type="entry name" value="NAD(P)-binding Rossmann-fold domains"/>
    <property type="match status" value="1"/>
</dbReference>
<keyword evidence="9" id="KW-1185">Reference proteome</keyword>
<feature type="domain" description="RmlD-like substrate binding" evidence="7">
    <location>
        <begin position="4"/>
        <end position="285"/>
    </location>
</feature>
<gene>
    <name evidence="8" type="primary">rfbD</name>
    <name evidence="8" type="ORF">ACFOWM_13030</name>
</gene>
<proteinExistence type="inferred from homology"/>
<evidence type="ECO:0000313" key="9">
    <source>
        <dbReference type="Proteomes" id="UP001595907"/>
    </source>
</evidence>
<keyword evidence="6" id="KW-0521">NADP</keyword>
<reference evidence="9" key="1">
    <citation type="journal article" date="2019" name="Int. J. Syst. Evol. Microbiol.">
        <title>The Global Catalogue of Microorganisms (GCM) 10K type strain sequencing project: providing services to taxonomists for standard genome sequencing and annotation.</title>
        <authorList>
            <consortium name="The Broad Institute Genomics Platform"/>
            <consortium name="The Broad Institute Genome Sequencing Center for Infectious Disease"/>
            <person name="Wu L."/>
            <person name="Ma J."/>
        </authorList>
    </citation>
    <scope>NUCLEOTIDE SEQUENCE [LARGE SCALE GENOMIC DNA]</scope>
    <source>
        <strain evidence="9">CECT 8289</strain>
    </source>
</reference>
<dbReference type="CDD" id="cd05254">
    <property type="entry name" value="dTDP_HR_like_SDR_e"/>
    <property type="match status" value="1"/>
</dbReference>
<comment type="pathway">
    <text evidence="1 6">Carbohydrate biosynthesis; dTDP-L-rhamnose biosynthesis.</text>
</comment>
<dbReference type="RefSeq" id="WP_379710861.1">
    <property type="nucleotide sequence ID" value="NZ_JBHSCZ010000004.1"/>
</dbReference>
<evidence type="ECO:0000256" key="5">
    <source>
        <dbReference type="ARBA" id="ARBA00048200"/>
    </source>
</evidence>
<evidence type="ECO:0000313" key="8">
    <source>
        <dbReference type="EMBL" id="MFC4263813.1"/>
    </source>
</evidence>
<dbReference type="PANTHER" id="PTHR10491">
    <property type="entry name" value="DTDP-4-DEHYDRORHAMNOSE REDUCTASE"/>
    <property type="match status" value="1"/>
</dbReference>
<dbReference type="InterPro" id="IPR029903">
    <property type="entry name" value="RmlD-like-bd"/>
</dbReference>
<accession>A0ABV8QVU0</accession>
<comment type="caution">
    <text evidence="8">The sequence shown here is derived from an EMBL/GenBank/DDBJ whole genome shotgun (WGS) entry which is preliminary data.</text>
</comment>
<dbReference type="Gene3D" id="3.90.25.10">
    <property type="entry name" value="UDP-galactose 4-epimerase, domain 1"/>
    <property type="match status" value="1"/>
</dbReference>
<dbReference type="Pfam" id="PF04321">
    <property type="entry name" value="RmlD_sub_bind"/>
    <property type="match status" value="1"/>
</dbReference>
<evidence type="ECO:0000256" key="6">
    <source>
        <dbReference type="RuleBase" id="RU364082"/>
    </source>
</evidence>
<comment type="catalytic activity">
    <reaction evidence="5">
        <text>dTDP-beta-L-rhamnose + NADP(+) = dTDP-4-dehydro-beta-L-rhamnose + NADPH + H(+)</text>
        <dbReference type="Rhea" id="RHEA:21796"/>
        <dbReference type="ChEBI" id="CHEBI:15378"/>
        <dbReference type="ChEBI" id="CHEBI:57510"/>
        <dbReference type="ChEBI" id="CHEBI:57783"/>
        <dbReference type="ChEBI" id="CHEBI:58349"/>
        <dbReference type="ChEBI" id="CHEBI:62830"/>
        <dbReference type="EC" id="1.1.1.133"/>
    </reaction>
</comment>
<dbReference type="EMBL" id="JBHSCZ010000004">
    <property type="protein sequence ID" value="MFC4263813.1"/>
    <property type="molecule type" value="Genomic_DNA"/>
</dbReference>
<dbReference type="Gene3D" id="3.40.50.720">
    <property type="entry name" value="NAD(P)-binding Rossmann-like Domain"/>
    <property type="match status" value="1"/>
</dbReference>
<dbReference type="PANTHER" id="PTHR10491:SF4">
    <property type="entry name" value="METHIONINE ADENOSYLTRANSFERASE 2 SUBUNIT BETA"/>
    <property type="match status" value="1"/>
</dbReference>
<evidence type="ECO:0000256" key="2">
    <source>
        <dbReference type="ARBA" id="ARBA00010944"/>
    </source>
</evidence>
<keyword evidence="6 8" id="KW-0560">Oxidoreductase</keyword>
<organism evidence="8 9">
    <name type="scientific">Ferruginibacter yonginensis</name>
    <dbReference type="NCBI Taxonomy" id="1310416"/>
    <lineage>
        <taxon>Bacteria</taxon>
        <taxon>Pseudomonadati</taxon>
        <taxon>Bacteroidota</taxon>
        <taxon>Chitinophagia</taxon>
        <taxon>Chitinophagales</taxon>
        <taxon>Chitinophagaceae</taxon>
        <taxon>Ferruginibacter</taxon>
    </lineage>
</organism>
<evidence type="ECO:0000256" key="3">
    <source>
        <dbReference type="ARBA" id="ARBA00012929"/>
    </source>
</evidence>
<dbReference type="InterPro" id="IPR005913">
    <property type="entry name" value="dTDP_dehydrorham_reduct"/>
</dbReference>
<name>A0ABV8QVU0_9BACT</name>
<dbReference type="NCBIfam" id="TIGR01214">
    <property type="entry name" value="rmlD"/>
    <property type="match status" value="1"/>
</dbReference>
<protein>
    <recommendedName>
        <fullName evidence="4 6">dTDP-4-dehydrorhamnose reductase</fullName>
        <ecNumber evidence="3 6">1.1.1.133</ecNumber>
    </recommendedName>
</protein>
<sequence length="286" mass="31603">MAITILVTGANGQLGNAIQQVAATLPASQYQFVFTNSSSLNITNEIAIQQIFSNQHFDYCINCAAYTAVDKAETEKANALATNATAVKFLAQACHQHQTKLIHISTDYVFDGTATTPYKTDANTNPINYYGQTKLLGEQLAFQENEATIIIRTAWVYSLHGNNFVKTMLRLMNEKESIGVVHDQQGTPTYAPDLAAAIVHIITTQLFKPGIYHFTNNGNTTWFGFAQAIANHIQTTCIVNAINTSQFPTPAKRPAYSILDVASFEKTFQYNIPQWQHSLTTCLSHL</sequence>
<evidence type="ECO:0000256" key="4">
    <source>
        <dbReference type="ARBA" id="ARBA00017099"/>
    </source>
</evidence>
<evidence type="ECO:0000259" key="7">
    <source>
        <dbReference type="Pfam" id="PF04321"/>
    </source>
</evidence>
<evidence type="ECO:0000256" key="1">
    <source>
        <dbReference type="ARBA" id="ARBA00004781"/>
    </source>
</evidence>
<dbReference type="Proteomes" id="UP001595907">
    <property type="component" value="Unassembled WGS sequence"/>
</dbReference>